<dbReference type="EMBL" id="JASCZI010000012">
    <property type="protein sequence ID" value="MED6106601.1"/>
    <property type="molecule type" value="Genomic_DNA"/>
</dbReference>
<feature type="region of interest" description="Disordered" evidence="1">
    <location>
        <begin position="125"/>
        <end position="199"/>
    </location>
</feature>
<sequence length="199" mass="22479">MATTDNRNQSLVISTINTMIQSVFVDQGISADILFWRCFDALSLTEKDLKAHSDDLVRCLNQIASSICGSPSRTLRILRKQKVRELVASRNSAYNKMQGRPTMYKVGAGMTTKDEDEALGKARSEAKKCHIATRHDSKDQLPKPEMAGRVHLIDLEPPGRKMPEKTQPPRKLKKSTRARRRIDPNSSNHKRSVIPETNR</sequence>
<proteinExistence type="predicted"/>
<feature type="compositionally biased region" description="Basic and acidic residues" evidence="1">
    <location>
        <begin position="125"/>
        <end position="164"/>
    </location>
</feature>
<keyword evidence="3" id="KW-1185">Reference proteome</keyword>
<protein>
    <submittedName>
        <fullName evidence="2">Uncharacterized protein</fullName>
    </submittedName>
</protein>
<evidence type="ECO:0000256" key="1">
    <source>
        <dbReference type="SAM" id="MobiDB-lite"/>
    </source>
</evidence>
<name>A0ABU6Q542_9FABA</name>
<organism evidence="2 3">
    <name type="scientific">Stylosanthes scabra</name>
    <dbReference type="NCBI Taxonomy" id="79078"/>
    <lineage>
        <taxon>Eukaryota</taxon>
        <taxon>Viridiplantae</taxon>
        <taxon>Streptophyta</taxon>
        <taxon>Embryophyta</taxon>
        <taxon>Tracheophyta</taxon>
        <taxon>Spermatophyta</taxon>
        <taxon>Magnoliopsida</taxon>
        <taxon>eudicotyledons</taxon>
        <taxon>Gunneridae</taxon>
        <taxon>Pentapetalae</taxon>
        <taxon>rosids</taxon>
        <taxon>fabids</taxon>
        <taxon>Fabales</taxon>
        <taxon>Fabaceae</taxon>
        <taxon>Papilionoideae</taxon>
        <taxon>50 kb inversion clade</taxon>
        <taxon>dalbergioids sensu lato</taxon>
        <taxon>Dalbergieae</taxon>
        <taxon>Pterocarpus clade</taxon>
        <taxon>Stylosanthes</taxon>
    </lineage>
</organism>
<accession>A0ABU6Q542</accession>
<evidence type="ECO:0000313" key="2">
    <source>
        <dbReference type="EMBL" id="MED6106601.1"/>
    </source>
</evidence>
<feature type="compositionally biased region" description="Basic residues" evidence="1">
    <location>
        <begin position="168"/>
        <end position="180"/>
    </location>
</feature>
<reference evidence="2 3" key="1">
    <citation type="journal article" date="2023" name="Plants (Basel)">
        <title>Bridging the Gap: Combining Genomics and Transcriptomics Approaches to Understand Stylosanthes scabra, an Orphan Legume from the Brazilian Caatinga.</title>
        <authorList>
            <person name="Ferreira-Neto J.R.C."/>
            <person name="da Silva M.D."/>
            <person name="Binneck E."/>
            <person name="de Melo N.F."/>
            <person name="da Silva R.H."/>
            <person name="de Melo A.L.T.M."/>
            <person name="Pandolfi V."/>
            <person name="Bustamante F.O."/>
            <person name="Brasileiro-Vidal A.C."/>
            <person name="Benko-Iseppon A.M."/>
        </authorList>
    </citation>
    <scope>NUCLEOTIDE SEQUENCE [LARGE SCALE GENOMIC DNA]</scope>
    <source>
        <tissue evidence="2">Leaves</tissue>
    </source>
</reference>
<comment type="caution">
    <text evidence="2">The sequence shown here is derived from an EMBL/GenBank/DDBJ whole genome shotgun (WGS) entry which is preliminary data.</text>
</comment>
<evidence type="ECO:0000313" key="3">
    <source>
        <dbReference type="Proteomes" id="UP001341840"/>
    </source>
</evidence>
<gene>
    <name evidence="2" type="ORF">PIB30_005885</name>
</gene>
<dbReference type="Proteomes" id="UP001341840">
    <property type="component" value="Unassembled WGS sequence"/>
</dbReference>